<dbReference type="EMBL" id="JAODUO010000785">
    <property type="protein sequence ID" value="KAK2174665.1"/>
    <property type="molecule type" value="Genomic_DNA"/>
</dbReference>
<proteinExistence type="inferred from homology"/>
<dbReference type="InterPro" id="IPR007858">
    <property type="entry name" value="Dpy-30_motif"/>
</dbReference>
<protein>
    <recommendedName>
        <fullName evidence="5">DPY30 domain-containing protein 1</fullName>
    </recommendedName>
</protein>
<dbReference type="CDD" id="cd22966">
    <property type="entry name" value="DD_DYDC-like"/>
    <property type="match status" value="1"/>
</dbReference>
<dbReference type="AlphaFoldDB" id="A0AAD9KNU0"/>
<dbReference type="Gene3D" id="1.20.890.10">
    <property type="entry name" value="cAMP-dependent protein kinase regulatory subunit, dimerization-anchoring domain"/>
    <property type="match status" value="1"/>
</dbReference>
<reference evidence="3" key="1">
    <citation type="journal article" date="2023" name="Mol. Biol. Evol.">
        <title>Third-Generation Sequencing Reveals the Adaptive Role of the Epigenome in Three Deep-Sea Polychaetes.</title>
        <authorList>
            <person name="Perez M."/>
            <person name="Aroh O."/>
            <person name="Sun Y."/>
            <person name="Lan Y."/>
            <person name="Juniper S.K."/>
            <person name="Young C.R."/>
            <person name="Angers B."/>
            <person name="Qian P.Y."/>
        </authorList>
    </citation>
    <scope>NUCLEOTIDE SEQUENCE</scope>
    <source>
        <strain evidence="3">R07B-5</strain>
    </source>
</reference>
<evidence type="ECO:0000256" key="1">
    <source>
        <dbReference type="ARBA" id="ARBA00010849"/>
    </source>
</evidence>
<comment type="similarity">
    <text evidence="1">Belongs to the dpy-30 family.</text>
</comment>
<gene>
    <name evidence="3" type="ORF">NP493_786g01018</name>
</gene>
<dbReference type="PANTHER" id="PTHR23356:SF16">
    <property type="entry name" value="DPY30 DOMAIN CONTAINING 2"/>
    <property type="match status" value="1"/>
</dbReference>
<evidence type="ECO:0000313" key="3">
    <source>
        <dbReference type="EMBL" id="KAK2174665.1"/>
    </source>
</evidence>
<evidence type="ECO:0000313" key="4">
    <source>
        <dbReference type="Proteomes" id="UP001209878"/>
    </source>
</evidence>
<dbReference type="InterPro" id="IPR049630">
    <property type="entry name" value="DYDC-like_DD"/>
</dbReference>
<comment type="caution">
    <text evidence="3">The sequence shown here is derived from an EMBL/GenBank/DDBJ whole genome shotgun (WGS) entry which is preliminary data.</text>
</comment>
<dbReference type="Pfam" id="PF05186">
    <property type="entry name" value="Dpy-30"/>
    <property type="match status" value="1"/>
</dbReference>
<dbReference type="InterPro" id="IPR037856">
    <property type="entry name" value="Sdc1/DPY30"/>
</dbReference>
<sequence>MDTEYLRKQVGGCLVDCLAEVVQKRPFDPIEYIAQYLYKYLENEDNAKKAVAEAEELENQQREHTEEEERIRGLLEEQRALKEVEEAKKKVFSSCGLSLLVHSTARVA</sequence>
<dbReference type="PANTHER" id="PTHR23356">
    <property type="entry name" value="DPY30-RELATED"/>
    <property type="match status" value="1"/>
</dbReference>
<evidence type="ECO:0008006" key="5">
    <source>
        <dbReference type="Google" id="ProtNLM"/>
    </source>
</evidence>
<organism evidence="3 4">
    <name type="scientific">Ridgeia piscesae</name>
    <name type="common">Tubeworm</name>
    <dbReference type="NCBI Taxonomy" id="27915"/>
    <lineage>
        <taxon>Eukaryota</taxon>
        <taxon>Metazoa</taxon>
        <taxon>Spiralia</taxon>
        <taxon>Lophotrochozoa</taxon>
        <taxon>Annelida</taxon>
        <taxon>Polychaeta</taxon>
        <taxon>Sedentaria</taxon>
        <taxon>Canalipalpata</taxon>
        <taxon>Sabellida</taxon>
        <taxon>Siboglinidae</taxon>
        <taxon>Ridgeia</taxon>
    </lineage>
</organism>
<feature type="coiled-coil region" evidence="2">
    <location>
        <begin position="40"/>
        <end position="77"/>
    </location>
</feature>
<keyword evidence="2" id="KW-0175">Coiled coil</keyword>
<evidence type="ECO:0000256" key="2">
    <source>
        <dbReference type="SAM" id="Coils"/>
    </source>
</evidence>
<name>A0AAD9KNU0_RIDPI</name>
<keyword evidence="4" id="KW-1185">Reference proteome</keyword>
<dbReference type="GO" id="GO:0048188">
    <property type="term" value="C:Set1C/COMPASS complex"/>
    <property type="evidence" value="ECO:0007669"/>
    <property type="project" value="InterPro"/>
</dbReference>
<accession>A0AAD9KNU0</accession>
<dbReference type="Proteomes" id="UP001209878">
    <property type="component" value="Unassembled WGS sequence"/>
</dbReference>